<comment type="similarity">
    <text evidence="6">Belongs to the HrcA family.</text>
</comment>
<dbReference type="Gene3D" id="3.30.450.40">
    <property type="match status" value="1"/>
</dbReference>
<evidence type="ECO:0000259" key="7">
    <source>
        <dbReference type="Pfam" id="PF01628"/>
    </source>
</evidence>
<dbReference type="InterPro" id="IPR036388">
    <property type="entry name" value="WH-like_DNA-bd_sf"/>
</dbReference>
<dbReference type="InterPro" id="IPR023120">
    <property type="entry name" value="WHTH_transcript_rep_HrcA_IDD"/>
</dbReference>
<dbReference type="EMBL" id="FUWM01000022">
    <property type="protein sequence ID" value="SJZ96547.1"/>
    <property type="molecule type" value="Genomic_DNA"/>
</dbReference>
<dbReference type="FunFam" id="1.10.10.10:FF:000049">
    <property type="entry name" value="Heat-inducible transcription repressor HrcA"/>
    <property type="match status" value="1"/>
</dbReference>
<evidence type="ECO:0000256" key="4">
    <source>
        <dbReference type="ARBA" id="ARBA00023163"/>
    </source>
</evidence>
<evidence type="ECO:0000256" key="2">
    <source>
        <dbReference type="ARBA" id="ARBA00023015"/>
    </source>
</evidence>
<evidence type="ECO:0000256" key="5">
    <source>
        <dbReference type="ARBA" id="ARBA00055319"/>
    </source>
</evidence>
<keyword evidence="4 6" id="KW-0804">Transcription</keyword>
<dbReference type="RefSeq" id="WP_078810797.1">
    <property type="nucleotide sequence ID" value="NZ_FUWM01000022.1"/>
</dbReference>
<dbReference type="NCBIfam" id="TIGR00331">
    <property type="entry name" value="hrcA"/>
    <property type="match status" value="1"/>
</dbReference>
<keyword evidence="1 6" id="KW-0678">Repressor</keyword>
<name>A0A1T4PZ11_9FIRM</name>
<dbReference type="PANTHER" id="PTHR34824:SF1">
    <property type="entry name" value="HEAT-INDUCIBLE TRANSCRIPTION REPRESSOR HRCA"/>
    <property type="match status" value="1"/>
</dbReference>
<dbReference type="HAMAP" id="MF_00081">
    <property type="entry name" value="HrcA"/>
    <property type="match status" value="1"/>
</dbReference>
<dbReference type="InterPro" id="IPR021153">
    <property type="entry name" value="HrcA_C"/>
</dbReference>
<sequence>MLKMTERKKKVLKAIINEYVMTAEPIGSRTLVRRYNFGFSSATIRNEMADLEEMGYLKQPHKSAGRIPSDRGYRFYVDTLMELQKVSKRQQEAIKDNYEYEAKAKEIHEIIYKTSNMLSDLTKYTSLILSPQVKNSVFRSLKLIPLDSKNVLLILITDLGIQDRIVAMPQELSHSELQEMSRFLNERLRGLTLNQINEQLLSDLEHKLLDRLDYFEGNINFLYPDLFNPISSKEKVYLGGTTNILEQPEFNDIQKVKSVLRLLEEEELLYDILGTISGDDNMSGVSITIGQENEIDEIKNCSMVTATYRLNNRAIGKIGVLGPTRMDYSNVVSIVKMMAQVLSSMLTDKNK</sequence>
<keyword evidence="9" id="KW-1185">Reference proteome</keyword>
<dbReference type="SUPFAM" id="SSF46785">
    <property type="entry name" value="Winged helix' DNA-binding domain"/>
    <property type="match status" value="1"/>
</dbReference>
<dbReference type="STRING" id="142842.SAMN02745118_02365"/>
<dbReference type="SUPFAM" id="SSF55781">
    <property type="entry name" value="GAF domain-like"/>
    <property type="match status" value="1"/>
</dbReference>
<comment type="function">
    <text evidence="5 6">Negative regulator of class I heat shock genes (grpE-dnaK-dnaJ and groELS operons). Prevents heat-shock induction of these operons.</text>
</comment>
<reference evidence="9" key="1">
    <citation type="submission" date="2017-02" db="EMBL/GenBank/DDBJ databases">
        <authorList>
            <person name="Varghese N."/>
            <person name="Submissions S."/>
        </authorList>
    </citation>
    <scope>NUCLEOTIDE SEQUENCE [LARGE SCALE GENOMIC DNA]</scope>
    <source>
        <strain evidence="9">ATCC BAA-73</strain>
    </source>
</reference>
<dbReference type="PIRSF" id="PIRSF005485">
    <property type="entry name" value="HrcA"/>
    <property type="match status" value="1"/>
</dbReference>
<dbReference type="Gene3D" id="1.10.10.10">
    <property type="entry name" value="Winged helix-like DNA-binding domain superfamily/Winged helix DNA-binding domain"/>
    <property type="match status" value="1"/>
</dbReference>
<protein>
    <recommendedName>
        <fullName evidence="6">Heat-inducible transcription repressor HrcA</fullName>
    </recommendedName>
</protein>
<gene>
    <name evidence="6" type="primary">hrcA</name>
    <name evidence="8" type="ORF">SAMN02745118_02365</name>
</gene>
<proteinExistence type="inferred from homology"/>
<dbReference type="InterPro" id="IPR002571">
    <property type="entry name" value="HrcA"/>
</dbReference>
<dbReference type="Gene3D" id="3.30.390.60">
    <property type="entry name" value="Heat-inducible transcription repressor hrca homolog, domain 3"/>
    <property type="match status" value="1"/>
</dbReference>
<keyword evidence="3 6" id="KW-0346">Stress response</keyword>
<accession>A0A1T4PZ11</accession>
<evidence type="ECO:0000256" key="3">
    <source>
        <dbReference type="ARBA" id="ARBA00023016"/>
    </source>
</evidence>
<dbReference type="PANTHER" id="PTHR34824">
    <property type="entry name" value="HEAT-INDUCIBLE TRANSCRIPTION REPRESSOR HRCA"/>
    <property type="match status" value="1"/>
</dbReference>
<dbReference type="AlphaFoldDB" id="A0A1T4PZ11"/>
<dbReference type="GO" id="GO:0045892">
    <property type="term" value="P:negative regulation of DNA-templated transcription"/>
    <property type="evidence" value="ECO:0007669"/>
    <property type="project" value="UniProtKB-UniRule"/>
</dbReference>
<dbReference type="OrthoDB" id="9783139at2"/>
<evidence type="ECO:0000256" key="1">
    <source>
        <dbReference type="ARBA" id="ARBA00022491"/>
    </source>
</evidence>
<dbReference type="Pfam" id="PF01628">
    <property type="entry name" value="HrcA"/>
    <property type="match status" value="1"/>
</dbReference>
<organism evidence="8 9">
    <name type="scientific">Selenihalanaerobacter shriftii</name>
    <dbReference type="NCBI Taxonomy" id="142842"/>
    <lineage>
        <taxon>Bacteria</taxon>
        <taxon>Bacillati</taxon>
        <taxon>Bacillota</taxon>
        <taxon>Clostridia</taxon>
        <taxon>Halanaerobiales</taxon>
        <taxon>Halobacteroidaceae</taxon>
        <taxon>Selenihalanaerobacter</taxon>
    </lineage>
</organism>
<dbReference type="Proteomes" id="UP000190625">
    <property type="component" value="Unassembled WGS sequence"/>
</dbReference>
<evidence type="ECO:0000313" key="8">
    <source>
        <dbReference type="EMBL" id="SJZ96547.1"/>
    </source>
</evidence>
<evidence type="ECO:0000313" key="9">
    <source>
        <dbReference type="Proteomes" id="UP000190625"/>
    </source>
</evidence>
<keyword evidence="2 6" id="KW-0805">Transcription regulation</keyword>
<dbReference type="InterPro" id="IPR036390">
    <property type="entry name" value="WH_DNA-bd_sf"/>
</dbReference>
<dbReference type="InterPro" id="IPR029016">
    <property type="entry name" value="GAF-like_dom_sf"/>
</dbReference>
<feature type="domain" description="Heat-inducible transcription repressor HrcA C-terminal" evidence="7">
    <location>
        <begin position="109"/>
        <end position="332"/>
    </location>
</feature>
<dbReference type="GO" id="GO:0003677">
    <property type="term" value="F:DNA binding"/>
    <property type="evidence" value="ECO:0007669"/>
    <property type="project" value="InterPro"/>
</dbReference>
<evidence type="ECO:0000256" key="6">
    <source>
        <dbReference type="HAMAP-Rule" id="MF_00081"/>
    </source>
</evidence>